<proteinExistence type="predicted"/>
<evidence type="ECO:0000313" key="2">
    <source>
        <dbReference type="Proteomes" id="UP001219525"/>
    </source>
</evidence>
<dbReference type="EMBL" id="JARJCW010000063">
    <property type="protein sequence ID" value="KAJ7200420.1"/>
    <property type="molecule type" value="Genomic_DNA"/>
</dbReference>
<gene>
    <name evidence="1" type="ORF">GGX14DRAFT_372176</name>
</gene>
<protein>
    <recommendedName>
        <fullName evidence="3">Alpha-type protein kinase domain-containing protein</fullName>
    </recommendedName>
</protein>
<keyword evidence="2" id="KW-1185">Reference proteome</keyword>
<comment type="caution">
    <text evidence="1">The sequence shown here is derived from an EMBL/GenBank/DDBJ whole genome shotgun (WGS) entry which is preliminary data.</text>
</comment>
<evidence type="ECO:0000313" key="1">
    <source>
        <dbReference type="EMBL" id="KAJ7200420.1"/>
    </source>
</evidence>
<dbReference type="Proteomes" id="UP001219525">
    <property type="component" value="Unassembled WGS sequence"/>
</dbReference>
<reference evidence="1" key="1">
    <citation type="submission" date="2023-03" db="EMBL/GenBank/DDBJ databases">
        <title>Massive genome expansion in bonnet fungi (Mycena s.s.) driven by repeated elements and novel gene families across ecological guilds.</title>
        <authorList>
            <consortium name="Lawrence Berkeley National Laboratory"/>
            <person name="Harder C.B."/>
            <person name="Miyauchi S."/>
            <person name="Viragh M."/>
            <person name="Kuo A."/>
            <person name="Thoen E."/>
            <person name="Andreopoulos B."/>
            <person name="Lu D."/>
            <person name="Skrede I."/>
            <person name="Drula E."/>
            <person name="Henrissat B."/>
            <person name="Morin E."/>
            <person name="Kohler A."/>
            <person name="Barry K."/>
            <person name="LaButti K."/>
            <person name="Morin E."/>
            <person name="Salamov A."/>
            <person name="Lipzen A."/>
            <person name="Mereny Z."/>
            <person name="Hegedus B."/>
            <person name="Baldrian P."/>
            <person name="Stursova M."/>
            <person name="Weitz H."/>
            <person name="Taylor A."/>
            <person name="Grigoriev I.V."/>
            <person name="Nagy L.G."/>
            <person name="Martin F."/>
            <person name="Kauserud H."/>
        </authorList>
    </citation>
    <scope>NUCLEOTIDE SEQUENCE</scope>
    <source>
        <strain evidence="1">9144</strain>
    </source>
</reference>
<accession>A0AAD6V2G4</accession>
<sequence length="130" mass="15052">DEYALTLQEANLLYWASSLMGFTYSFIKHFIPKAAETPPPPFDVCHCMRVSRFPMTKSWETTLQIPPLWAGHLLEEFIDTEAEDFVKFVHNGSALPLLEPEDPLYEISEFLCFTQHVQYYKTEGADELTK</sequence>
<dbReference type="AlphaFoldDB" id="A0AAD6V2G4"/>
<feature type="non-terminal residue" evidence="1">
    <location>
        <position position="1"/>
    </location>
</feature>
<organism evidence="1 2">
    <name type="scientific">Mycena pura</name>
    <dbReference type="NCBI Taxonomy" id="153505"/>
    <lineage>
        <taxon>Eukaryota</taxon>
        <taxon>Fungi</taxon>
        <taxon>Dikarya</taxon>
        <taxon>Basidiomycota</taxon>
        <taxon>Agaricomycotina</taxon>
        <taxon>Agaricomycetes</taxon>
        <taxon>Agaricomycetidae</taxon>
        <taxon>Agaricales</taxon>
        <taxon>Marasmiineae</taxon>
        <taxon>Mycenaceae</taxon>
        <taxon>Mycena</taxon>
    </lineage>
</organism>
<name>A0AAD6V2G4_9AGAR</name>
<evidence type="ECO:0008006" key="3">
    <source>
        <dbReference type="Google" id="ProtNLM"/>
    </source>
</evidence>